<dbReference type="EMBL" id="AHCD03000034">
    <property type="protein sequence ID" value="KAF7786979.1"/>
    <property type="molecule type" value="Genomic_DNA"/>
</dbReference>
<evidence type="ECO:0000259" key="1">
    <source>
        <dbReference type="Pfam" id="PF01636"/>
    </source>
</evidence>
<dbReference type="AlphaFoldDB" id="A0A8T0C8G2"/>
<evidence type="ECO:0000313" key="3">
    <source>
        <dbReference type="Proteomes" id="UP000016480"/>
    </source>
</evidence>
<gene>
    <name evidence="2" type="ORF">PRUB_a3813</name>
</gene>
<dbReference type="InterPro" id="IPR051678">
    <property type="entry name" value="AGP_Transferase"/>
</dbReference>
<feature type="domain" description="Aminoglycoside phosphotransferase" evidence="1">
    <location>
        <begin position="16"/>
        <end position="235"/>
    </location>
</feature>
<dbReference type="Gene3D" id="3.90.1200.10">
    <property type="match status" value="1"/>
</dbReference>
<name>A0A8T0C8G2_9GAMM</name>
<dbReference type="GeneID" id="61357641"/>
<dbReference type="PANTHER" id="PTHR21310">
    <property type="entry name" value="AMINOGLYCOSIDE PHOSPHOTRANSFERASE-RELATED-RELATED"/>
    <property type="match status" value="1"/>
</dbReference>
<dbReference type="PANTHER" id="PTHR21310:SF15">
    <property type="entry name" value="AMINOGLYCOSIDE PHOSPHOTRANSFERASE DOMAIN-CONTAINING PROTEIN"/>
    <property type="match status" value="1"/>
</dbReference>
<dbReference type="Proteomes" id="UP000016480">
    <property type="component" value="Unassembled WGS sequence"/>
</dbReference>
<sequence length="291" mass="32524">MQLDSPGTLKQCLISQRPLQGGLTHDNTLLICADGSQWVCKRSLGRHQSGLATEANVYSLLVNTRFALPIKLVHLDIASQMLLRPYIEGTTTTSWAQLSIEQAILLLKAIHQITATHHGKVSSPTSLTLNPANQLRVIWRYFRSRTSQRAKMMDIYGKLSTILQNRQSLFNTLSTFTLNHGDFHPGNLIATPAQQLVPIDWERAHFGDPAFDLALINWHGQDPIVNSALQARAIALYTQCPAEQVALQKRVVCWSLVRLFNDYLYLTSNGLKVDKLAHFEETTAMLLNAAS</sequence>
<proteinExistence type="predicted"/>
<dbReference type="SUPFAM" id="SSF56112">
    <property type="entry name" value="Protein kinase-like (PK-like)"/>
    <property type="match status" value="1"/>
</dbReference>
<protein>
    <recommendedName>
        <fullName evidence="1">Aminoglycoside phosphotransferase domain-containing protein</fullName>
    </recommendedName>
</protein>
<comment type="caution">
    <text evidence="2">The sequence shown here is derived from an EMBL/GenBank/DDBJ whole genome shotgun (WGS) entry which is preliminary data.</text>
</comment>
<organism evidence="2 3">
    <name type="scientific">Pseudoalteromonas rubra</name>
    <dbReference type="NCBI Taxonomy" id="43658"/>
    <lineage>
        <taxon>Bacteria</taxon>
        <taxon>Pseudomonadati</taxon>
        <taxon>Pseudomonadota</taxon>
        <taxon>Gammaproteobacteria</taxon>
        <taxon>Alteromonadales</taxon>
        <taxon>Pseudoalteromonadaceae</taxon>
        <taxon>Pseudoalteromonas</taxon>
    </lineage>
</organism>
<dbReference type="InterPro" id="IPR002575">
    <property type="entry name" value="Aminoglycoside_PTrfase"/>
</dbReference>
<evidence type="ECO:0000313" key="2">
    <source>
        <dbReference type="EMBL" id="KAF7786979.1"/>
    </source>
</evidence>
<dbReference type="RefSeq" id="WP_010385815.1">
    <property type="nucleotide sequence ID" value="NZ_AHCD03000034.1"/>
</dbReference>
<dbReference type="Pfam" id="PF01636">
    <property type="entry name" value="APH"/>
    <property type="match status" value="1"/>
</dbReference>
<accession>A0A8T0C8G2</accession>
<dbReference type="InterPro" id="IPR011009">
    <property type="entry name" value="Kinase-like_dom_sf"/>
</dbReference>
<reference evidence="2 3" key="1">
    <citation type="journal article" date="2012" name="J. Bacteriol.">
        <title>Genome sequence of the cycloprodigiosin-producing bacterial strain Pseudoalteromonas rubra ATCC 29570(T).</title>
        <authorList>
            <person name="Xie B.B."/>
            <person name="Shu Y.L."/>
            <person name="Qin Q.L."/>
            <person name="Rong J.C."/>
            <person name="Zhang X.Y."/>
            <person name="Chen X.L."/>
            <person name="Zhou B.C."/>
            <person name="Zhang Y.Z."/>
        </authorList>
    </citation>
    <scope>NUCLEOTIDE SEQUENCE [LARGE SCALE GENOMIC DNA]</scope>
    <source>
        <strain evidence="2 3">DSM 6842</strain>
    </source>
</reference>